<dbReference type="Pfam" id="PF17677">
    <property type="entry name" value="Glyco_hydro38C2"/>
    <property type="match status" value="1"/>
</dbReference>
<organism evidence="7 8">
    <name type="scientific">Gloeobacter morelensis MG652769</name>
    <dbReference type="NCBI Taxonomy" id="2781736"/>
    <lineage>
        <taxon>Bacteria</taxon>
        <taxon>Bacillati</taxon>
        <taxon>Cyanobacteriota</taxon>
        <taxon>Cyanophyceae</taxon>
        <taxon>Gloeobacterales</taxon>
        <taxon>Gloeobacteraceae</taxon>
        <taxon>Gloeobacter</taxon>
        <taxon>Gloeobacter morelensis</taxon>
    </lineage>
</organism>
<dbReference type="Pfam" id="PF07748">
    <property type="entry name" value="Glyco_hydro_38C"/>
    <property type="match status" value="1"/>
</dbReference>
<dbReference type="Gene3D" id="2.60.40.2220">
    <property type="match status" value="1"/>
</dbReference>
<evidence type="ECO:0000256" key="2">
    <source>
        <dbReference type="ARBA" id="ARBA00022723"/>
    </source>
</evidence>
<dbReference type="Proteomes" id="UP001054846">
    <property type="component" value="Chromosome"/>
</dbReference>
<dbReference type="Gene3D" id="1.20.1270.50">
    <property type="entry name" value="Glycoside hydrolase family 38, central domain"/>
    <property type="match status" value="1"/>
</dbReference>
<dbReference type="SUPFAM" id="SSF74650">
    <property type="entry name" value="Galactose mutarotase-like"/>
    <property type="match status" value="1"/>
</dbReference>
<dbReference type="RefSeq" id="WP_230842839.1">
    <property type="nucleotide sequence ID" value="NZ_CP063845.1"/>
</dbReference>
<dbReference type="PANTHER" id="PTHR46017">
    <property type="entry name" value="ALPHA-MANNOSIDASE 2C1"/>
    <property type="match status" value="1"/>
</dbReference>
<keyword evidence="3" id="KW-0378">Hydrolase</keyword>
<keyword evidence="4" id="KW-0326">Glycosidase</keyword>
<feature type="chain" id="PRO_5047429153" evidence="5">
    <location>
        <begin position="24"/>
        <end position="1048"/>
    </location>
</feature>
<name>A0ABY3PPZ0_9CYAN</name>
<dbReference type="InterPro" id="IPR028995">
    <property type="entry name" value="Glyco_hydro_57/38_cen_sf"/>
</dbReference>
<dbReference type="InterPro" id="IPR015341">
    <property type="entry name" value="Glyco_hydro_38_cen"/>
</dbReference>
<evidence type="ECO:0000256" key="1">
    <source>
        <dbReference type="ARBA" id="ARBA00009792"/>
    </source>
</evidence>
<dbReference type="SUPFAM" id="SSF88713">
    <property type="entry name" value="Glycoside hydrolase/deacetylase"/>
    <property type="match status" value="1"/>
</dbReference>
<keyword evidence="8" id="KW-1185">Reference proteome</keyword>
<dbReference type="InterPro" id="IPR000602">
    <property type="entry name" value="Glyco_hydro_38_N"/>
</dbReference>
<dbReference type="InterPro" id="IPR027291">
    <property type="entry name" value="Glyco_hydro_38_N_sf"/>
</dbReference>
<dbReference type="EMBL" id="CP063845">
    <property type="protein sequence ID" value="UFP95613.1"/>
    <property type="molecule type" value="Genomic_DNA"/>
</dbReference>
<dbReference type="SUPFAM" id="SSF88688">
    <property type="entry name" value="Families 57/38 glycoside transferase middle domain"/>
    <property type="match status" value="1"/>
</dbReference>
<dbReference type="InterPro" id="IPR011013">
    <property type="entry name" value="Gal_mutarotase_sf_dom"/>
</dbReference>
<evidence type="ECO:0000313" key="7">
    <source>
        <dbReference type="EMBL" id="UFP95613.1"/>
    </source>
</evidence>
<reference evidence="7 8" key="1">
    <citation type="journal article" date="2021" name="Genome Biol. Evol.">
        <title>Complete Genome Sequencing of a Novel Gloeobacter Species from a Waterfall Cave in Mexico.</title>
        <authorList>
            <person name="Saw J.H."/>
            <person name="Cardona T."/>
            <person name="Montejano G."/>
        </authorList>
    </citation>
    <scope>NUCLEOTIDE SEQUENCE [LARGE SCALE GENOMIC DNA]</scope>
    <source>
        <strain evidence="7">MG652769</strain>
    </source>
</reference>
<keyword evidence="5" id="KW-0732">Signal</keyword>
<dbReference type="CDD" id="cd10789">
    <property type="entry name" value="GH38N_AMII_ER_cytosolic"/>
    <property type="match status" value="1"/>
</dbReference>
<dbReference type="InterPro" id="IPR011330">
    <property type="entry name" value="Glyco_hydro/deAcase_b/a-brl"/>
</dbReference>
<dbReference type="Gene3D" id="2.70.98.30">
    <property type="entry name" value="Golgi alpha-mannosidase II, domain 4"/>
    <property type="match status" value="1"/>
</dbReference>
<comment type="similarity">
    <text evidence="1">Belongs to the glycosyl hydrolase 38 family.</text>
</comment>
<evidence type="ECO:0000256" key="4">
    <source>
        <dbReference type="ARBA" id="ARBA00023295"/>
    </source>
</evidence>
<proteinExistence type="inferred from homology"/>
<dbReference type="InterPro" id="IPR041147">
    <property type="entry name" value="GH38_C"/>
</dbReference>
<dbReference type="Gene3D" id="3.20.110.10">
    <property type="entry name" value="Glycoside hydrolase 38, N terminal domain"/>
    <property type="match status" value="1"/>
</dbReference>
<keyword evidence="2" id="KW-0479">Metal-binding</keyword>
<dbReference type="Gene3D" id="2.60.120.260">
    <property type="entry name" value="Galactose-binding domain-like"/>
    <property type="match status" value="1"/>
</dbReference>
<evidence type="ECO:0000259" key="6">
    <source>
        <dbReference type="SMART" id="SM00872"/>
    </source>
</evidence>
<dbReference type="Pfam" id="PF09261">
    <property type="entry name" value="Alpha-mann_mid"/>
    <property type="match status" value="1"/>
</dbReference>
<dbReference type="InterPro" id="IPR037094">
    <property type="entry name" value="Glyco_hydro_38_cen_sf"/>
</dbReference>
<accession>A0ABY3PPZ0</accession>
<evidence type="ECO:0000256" key="3">
    <source>
        <dbReference type="ARBA" id="ARBA00022801"/>
    </source>
</evidence>
<gene>
    <name evidence="7" type="ORF">ISF26_05045</name>
</gene>
<evidence type="ECO:0000256" key="5">
    <source>
        <dbReference type="SAM" id="SignalP"/>
    </source>
</evidence>
<dbReference type="InterPro" id="IPR011682">
    <property type="entry name" value="Glyco_hydro_38_C"/>
</dbReference>
<feature type="domain" description="Glycoside hydrolase family 38 central" evidence="6">
    <location>
        <begin position="521"/>
        <end position="599"/>
    </location>
</feature>
<sequence>MRRFAPLLAAAAFALVAPAAAPAAPLTESLVKLRSISRVPLMAGWKLHQGDLPDAASPTLDDGAWPVAKPDAKGNIGWPKGRRVLWLRQWVTIPPGWQGYASAGTRVHLNLIWWAEKTEIYVGGRFVQAGDLYDAVQRVPVTAAARPGERFLIALKLTSPGHDLGALSQARLDIAAPAGRTDPGLLADELEVVDGYLKEIATPAERRQGRPALDRALAALDWRALAGRDQARFEKSLTRARQRLASAAQLTRARTIALLGHSHIDMAWLWTVPETKEVIERTFRSALGLMENHPRLDFAQSTAQSYQWLERERPQLFEAIRRRVDDGRWELVGGMWVEPDLNLPDGESLIRQVLYGKQYFQSRFGRDIRVGWNPDSFGYTWQLPQIYKKSGIDYFLTTKLDWNDTTQFPHRLFWWQGPDGSKILTYFSNLLGAQIEAVPMAEKARAYEKNTGHPKLMWIYGVGDHGGGPTRDMLDQAERLASSPVYPKIEKTTALAYFEQLAAADPKARRFPTWNSELYLEFHRGTFTTHAGQKQKNRRMEVILAEAEKFSAASRVLQSTAYPAAELEATWKKVLFNQFHDILPGSAIPAVYEQADREWHEAQDAGEDLRTAALRALAAQADTQGAGLPVVVFNSLATPRDAPVALPAPGHLRGARLMAVDRTGKGVPVQAAGDWLHFWAAGVPGIGHKVFWLRPGDIPAPATAGLENAYLRVEVDPRTGNLASIFDKRTGRETLNGPGNQLQFFKDAGQYWDAWNIDPDYEKHPLEAPTLVALQTVEQGPVRTVVRVVRRFRQSTFEQDLILYREAPHLEIANRVDWQERHIFVKAAFPLAVRSEQATYEIPFAAIERSTLRDTPARKAQWEVPALRWADVADARSGVSLINDSKYGHDARRTDTGTLLRLSLLRGPEWPDPKADLGEHSFRYALYPHPGDWREAATVRAGLEFNTPLHALPQTTHPGTLPESFLQLDNPQVVVAAWKQAEDGKGWLLRLYESQGRPAAARLRLAIPVRSVVKTDLLERPIAALAVQDGQASLQLGPYEIQTVRVQF</sequence>
<dbReference type="Pfam" id="PF01074">
    <property type="entry name" value="Glyco_hydro_38N"/>
    <property type="match status" value="1"/>
</dbReference>
<dbReference type="PANTHER" id="PTHR46017:SF1">
    <property type="entry name" value="ALPHA-MANNOSIDASE 2C1"/>
    <property type="match status" value="1"/>
</dbReference>
<evidence type="ECO:0000313" key="8">
    <source>
        <dbReference type="Proteomes" id="UP001054846"/>
    </source>
</evidence>
<protein>
    <submittedName>
        <fullName evidence="7">Alpha-mannosidase</fullName>
    </submittedName>
</protein>
<dbReference type="SMART" id="SM00872">
    <property type="entry name" value="Alpha-mann_mid"/>
    <property type="match status" value="1"/>
</dbReference>
<feature type="signal peptide" evidence="5">
    <location>
        <begin position="1"/>
        <end position="23"/>
    </location>
</feature>